<name>A0AAE3K7X7_9EURY</name>
<evidence type="ECO:0000313" key="1">
    <source>
        <dbReference type="EMBL" id="MCL9814409.1"/>
    </source>
</evidence>
<gene>
    <name evidence="1" type="ORF">AArcSt11_12180</name>
</gene>
<organism evidence="1 2">
    <name type="scientific">Natranaeroarchaeum aerophilus</name>
    <dbReference type="NCBI Taxonomy" id="2917711"/>
    <lineage>
        <taxon>Archaea</taxon>
        <taxon>Methanobacteriati</taxon>
        <taxon>Methanobacteriota</taxon>
        <taxon>Stenosarchaea group</taxon>
        <taxon>Halobacteria</taxon>
        <taxon>Halobacteriales</taxon>
        <taxon>Natronoarchaeaceae</taxon>
        <taxon>Natranaeroarchaeum</taxon>
    </lineage>
</organism>
<sequence>MTRRWADDKVESIRSDLPPDDLTRFNTLYEDALDSTSEEEVRDDLETGYQESEDHLELVTAVASGFHQTPIADGYSSGYEFAITEPLEELNHTEDEEVTNGDVLLVRETEDNDDDEIYLCIVECKAGSEASGRWISKLQGIRDVMDTEEYRQRLKSQIGFEDTEIKYTQCVLLGMIIPIHSMNYEKLSEDMDLPDDFAFWGYDGREQGMVHVEGEVRDKPLAGVIKDSIDAGKVENPLEFTYGDHPLTQMKVLTEDIIKEKKQEGDEHPFEFERSEFRERFDRHLEVGFSGDRREKLVDERVERILDVGLKIDIFVDNDLNSERDYRIYFRGSKYHVAKSSAEQKYFDEMSVERKKERALEQACEEFTREQTRLDDDWRTFDGQIYGTSE</sequence>
<dbReference type="EMBL" id="JAKRVY010000007">
    <property type="protein sequence ID" value="MCL9814409.1"/>
    <property type="molecule type" value="Genomic_DNA"/>
</dbReference>
<reference evidence="1 2" key="1">
    <citation type="journal article" date="2022" name="Syst. Appl. Microbiol.">
        <title>Natronocalculus amylovorans gen. nov., sp. nov., and Natranaeroarchaeum aerophilus sp. nov., dominant culturable amylolytic natronoarchaea from hypersaline soda lakes in southwestern Siberia.</title>
        <authorList>
            <person name="Sorokin D.Y."/>
            <person name="Elcheninov A.G."/>
            <person name="Khizhniak T.V."/>
            <person name="Koenen M."/>
            <person name="Bale N.J."/>
            <person name="Damste J.S.S."/>
            <person name="Kublanov I.V."/>
        </authorList>
    </citation>
    <scope>NUCLEOTIDE SEQUENCE [LARGE SCALE GENOMIC DNA]</scope>
    <source>
        <strain evidence="1 2">AArc-St1-1</strain>
    </source>
</reference>
<keyword evidence="2" id="KW-1185">Reference proteome</keyword>
<accession>A0AAE3K7X7</accession>
<evidence type="ECO:0000313" key="2">
    <source>
        <dbReference type="Proteomes" id="UP001202674"/>
    </source>
</evidence>
<dbReference type="AlphaFoldDB" id="A0AAE3K7X7"/>
<proteinExistence type="predicted"/>
<dbReference type="RefSeq" id="WP_250597420.1">
    <property type="nucleotide sequence ID" value="NZ_JAKRVY010000007.1"/>
</dbReference>
<comment type="caution">
    <text evidence="1">The sequence shown here is derived from an EMBL/GenBank/DDBJ whole genome shotgun (WGS) entry which is preliminary data.</text>
</comment>
<dbReference type="Proteomes" id="UP001202674">
    <property type="component" value="Unassembled WGS sequence"/>
</dbReference>
<protein>
    <submittedName>
        <fullName evidence="1">Uncharacterized protein</fullName>
    </submittedName>
</protein>